<gene>
    <name evidence="2" type="ORF">NCU09344</name>
</gene>
<dbReference type="GeneID" id="3875070"/>
<name>Q7S2P3_NEUCR</name>
<evidence type="ECO:0000313" key="2">
    <source>
        <dbReference type="EMBL" id="EAA29687.1"/>
    </source>
</evidence>
<dbReference type="VEuPathDB" id="FungiDB:NCU09344"/>
<feature type="compositionally biased region" description="Polar residues" evidence="1">
    <location>
        <begin position="30"/>
        <end position="39"/>
    </location>
</feature>
<feature type="region of interest" description="Disordered" evidence="1">
    <location>
        <begin position="17"/>
        <end position="107"/>
    </location>
</feature>
<dbReference type="AlphaFoldDB" id="Q7S2P3"/>
<keyword evidence="3" id="KW-1185">Reference proteome</keyword>
<dbReference type="HOGENOM" id="CLU_2210697_0_0_1"/>
<dbReference type="EMBL" id="CM002237">
    <property type="protein sequence ID" value="EAA29687.1"/>
    <property type="molecule type" value="Genomic_DNA"/>
</dbReference>
<dbReference type="PaxDb" id="5141-EFNCRP00000009098"/>
<reference evidence="2 3" key="1">
    <citation type="journal article" date="2003" name="Nature">
        <title>The genome sequence of the filamentous fungus Neurospora crassa.</title>
        <authorList>
            <person name="Galagan J.E."/>
            <person name="Calvo S.E."/>
            <person name="Borkovich K.A."/>
            <person name="Selker E.U."/>
            <person name="Read N.D."/>
            <person name="Jaffe D."/>
            <person name="FitzHugh W."/>
            <person name="Ma L.J."/>
            <person name="Smirnov S."/>
            <person name="Purcell S."/>
            <person name="Rehman B."/>
            <person name="Elkins T."/>
            <person name="Engels R."/>
            <person name="Wang S."/>
            <person name="Nielsen C.B."/>
            <person name="Butler J."/>
            <person name="Endrizzi M."/>
            <person name="Qui D."/>
            <person name="Ianakiev P."/>
            <person name="Bell-Pedersen D."/>
            <person name="Nelson M.A."/>
            <person name="Werner-Washburne M."/>
            <person name="Selitrennikoff C.P."/>
            <person name="Kinsey J.A."/>
            <person name="Braun E.L."/>
            <person name="Zelter A."/>
            <person name="Schulte U."/>
            <person name="Kothe G.O."/>
            <person name="Jedd G."/>
            <person name="Mewes W."/>
            <person name="Staben C."/>
            <person name="Marcotte E."/>
            <person name="Greenberg D."/>
            <person name="Roy A."/>
            <person name="Foley K."/>
            <person name="Naylor J."/>
            <person name="Stange-Thomann N."/>
            <person name="Barrett R."/>
            <person name="Gnerre S."/>
            <person name="Kamal M."/>
            <person name="Kamvysselis M."/>
            <person name="Mauceli E."/>
            <person name="Bielke C."/>
            <person name="Rudd S."/>
            <person name="Frishman D."/>
            <person name="Krystofova S."/>
            <person name="Rasmussen C."/>
            <person name="Metzenberg R.L."/>
            <person name="Perkins D.D."/>
            <person name="Kroken S."/>
            <person name="Cogoni C."/>
            <person name="Macino G."/>
            <person name="Catcheside D."/>
            <person name="Li W."/>
            <person name="Pratt R.J."/>
            <person name="Osmani S.A."/>
            <person name="DeSouza C.P."/>
            <person name="Glass L."/>
            <person name="Orbach M.J."/>
            <person name="Berglund J.A."/>
            <person name="Voelker R."/>
            <person name="Yarden O."/>
            <person name="Plamann M."/>
            <person name="Seiler S."/>
            <person name="Dunlap J."/>
            <person name="Radford A."/>
            <person name="Aramayo R."/>
            <person name="Natvig D.O."/>
            <person name="Alex L.A."/>
            <person name="Mannhaupt G."/>
            <person name="Ebbole D.J."/>
            <person name="Freitag M."/>
            <person name="Paulsen I."/>
            <person name="Sachs M.S."/>
            <person name="Lander E.S."/>
            <person name="Nusbaum C."/>
            <person name="Birren B."/>
        </authorList>
    </citation>
    <scope>NUCLEOTIDE SEQUENCE [LARGE SCALE GENOMIC DNA]</scope>
    <source>
        <strain evidence="3">ATCC 24698 / 74-OR23-1A / CBS 708.71 / DSM 1257 / FGSC 987</strain>
    </source>
</reference>
<evidence type="ECO:0000256" key="1">
    <source>
        <dbReference type="SAM" id="MobiDB-lite"/>
    </source>
</evidence>
<dbReference type="InParanoid" id="Q7S2P3"/>
<sequence length="107" mass="12002">MSTDLIIRSRRPAWDHQARFGHPTARDIATPNTRNSQRLTCIAHTEASIGSGPDNHGEDMDWEFNSPSQQQQQRKHRRSGNTGGVNPFITSCRGRGDRSSLGYRKGN</sequence>
<organism evidence="2 3">
    <name type="scientific">Neurospora crassa (strain ATCC 24698 / 74-OR23-1A / CBS 708.71 / DSM 1257 / FGSC 987)</name>
    <dbReference type="NCBI Taxonomy" id="367110"/>
    <lineage>
        <taxon>Eukaryota</taxon>
        <taxon>Fungi</taxon>
        <taxon>Dikarya</taxon>
        <taxon>Ascomycota</taxon>
        <taxon>Pezizomycotina</taxon>
        <taxon>Sordariomycetes</taxon>
        <taxon>Sordariomycetidae</taxon>
        <taxon>Sordariales</taxon>
        <taxon>Sordariaceae</taxon>
        <taxon>Neurospora</taxon>
    </lineage>
</organism>
<accession>Q7S2P3</accession>
<protein>
    <submittedName>
        <fullName evidence="2">Uncharacterized protein</fullName>
    </submittedName>
</protein>
<evidence type="ECO:0000313" key="3">
    <source>
        <dbReference type="Proteomes" id="UP000001805"/>
    </source>
</evidence>
<dbReference type="Proteomes" id="UP000001805">
    <property type="component" value="Chromosome 6, Linkage Group II"/>
</dbReference>
<dbReference type="RefSeq" id="XP_958923.1">
    <property type="nucleotide sequence ID" value="XM_953830.3"/>
</dbReference>
<dbReference type="KEGG" id="ncr:NCU09344"/>
<proteinExistence type="predicted"/>